<dbReference type="SMART" id="SM00478">
    <property type="entry name" value="ENDO3c"/>
    <property type="match status" value="1"/>
</dbReference>
<dbReference type="Pfam" id="PF00730">
    <property type="entry name" value="HhH-GPD"/>
    <property type="match status" value="1"/>
</dbReference>
<dbReference type="GO" id="GO:0003684">
    <property type="term" value="F:damaged DNA binding"/>
    <property type="evidence" value="ECO:0007669"/>
    <property type="project" value="InterPro"/>
</dbReference>
<dbReference type="Gene3D" id="1.10.340.30">
    <property type="entry name" value="Hypothetical protein, domain 2"/>
    <property type="match status" value="1"/>
</dbReference>
<evidence type="ECO:0000259" key="10">
    <source>
        <dbReference type="SMART" id="SM00478"/>
    </source>
</evidence>
<evidence type="ECO:0000256" key="7">
    <source>
        <dbReference type="ARBA" id="ARBA00023268"/>
    </source>
</evidence>
<sequence>MQKITYEREYFEPQSTLGCGQTFRFRPWREGYFVCAADRACYVYARGNETFVECEDADRDYFHHYFDLSRDYGEICRRAESYGIETVCAAYRKGRGLRILNQDEEETTFSFLVSQNNHIPRIKGILERIAERAGEEKIFLGERFFTFPKASVLAEKDERFFADLGAGYRAKYLFVSAKAIAAGALRGAREKHGDALRAQLTALCGVGPKVADCIALFAYHDTGAFPVDTWVEKVYREDFHGALKDRGKIAAFFRELFGDVGGYIQQVLFYCKRGERS</sequence>
<keyword evidence="7" id="KW-0511">Multifunctional enzyme</keyword>
<dbReference type="Pfam" id="PF07934">
    <property type="entry name" value="OGG_N"/>
    <property type="match status" value="1"/>
</dbReference>
<dbReference type="InterPro" id="IPR003265">
    <property type="entry name" value="HhH-GPD_domain"/>
</dbReference>
<dbReference type="InterPro" id="IPR011257">
    <property type="entry name" value="DNA_glycosylase"/>
</dbReference>
<dbReference type="InterPro" id="IPR012904">
    <property type="entry name" value="OGG_N"/>
</dbReference>
<keyword evidence="4" id="KW-0378">Hydrolase</keyword>
<evidence type="ECO:0000256" key="5">
    <source>
        <dbReference type="ARBA" id="ARBA00023204"/>
    </source>
</evidence>
<evidence type="ECO:0000256" key="1">
    <source>
        <dbReference type="ARBA" id="ARBA00010679"/>
    </source>
</evidence>
<dbReference type="GO" id="GO:0008534">
    <property type="term" value="F:oxidized purine nucleobase lesion DNA N-glycosylase activity"/>
    <property type="evidence" value="ECO:0007669"/>
    <property type="project" value="InterPro"/>
</dbReference>
<comment type="caution">
    <text evidence="11">The sequence shown here is derived from an EMBL/GenBank/DDBJ whole genome shotgun (WGS) entry which is preliminary data.</text>
</comment>
<dbReference type="GO" id="GO:0006289">
    <property type="term" value="P:nucleotide-excision repair"/>
    <property type="evidence" value="ECO:0007669"/>
    <property type="project" value="InterPro"/>
</dbReference>
<evidence type="ECO:0000256" key="4">
    <source>
        <dbReference type="ARBA" id="ARBA00022801"/>
    </source>
</evidence>
<dbReference type="PANTHER" id="PTHR10242:SF2">
    <property type="entry name" value="N-GLYCOSYLASE_DNA LYASE"/>
    <property type="match status" value="1"/>
</dbReference>
<dbReference type="PANTHER" id="PTHR10242">
    <property type="entry name" value="8-OXOGUANINE DNA GLYCOSYLASE"/>
    <property type="match status" value="1"/>
</dbReference>
<keyword evidence="8" id="KW-0326">Glycosidase</keyword>
<dbReference type="EMBL" id="SDOZ01000002">
    <property type="protein sequence ID" value="RXZ61350.1"/>
    <property type="molecule type" value="Genomic_DNA"/>
</dbReference>
<accession>A0A4Q2KBV3</accession>
<evidence type="ECO:0000313" key="12">
    <source>
        <dbReference type="Proteomes" id="UP000291269"/>
    </source>
</evidence>
<dbReference type="CDD" id="cd00056">
    <property type="entry name" value="ENDO3c"/>
    <property type="match status" value="1"/>
</dbReference>
<dbReference type="EC" id="4.2.99.18" evidence="2"/>
<dbReference type="InterPro" id="IPR023170">
    <property type="entry name" value="HhH_base_excis_C"/>
</dbReference>
<dbReference type="Gene3D" id="3.30.310.260">
    <property type="match status" value="1"/>
</dbReference>
<gene>
    <name evidence="11" type="ORF">ESZ91_02885</name>
</gene>
<keyword evidence="12" id="KW-1185">Reference proteome</keyword>
<proteinExistence type="inferred from homology"/>
<keyword evidence="3" id="KW-0227">DNA damage</keyword>
<dbReference type="GO" id="GO:0006284">
    <property type="term" value="P:base-excision repair"/>
    <property type="evidence" value="ECO:0007669"/>
    <property type="project" value="InterPro"/>
</dbReference>
<protein>
    <recommendedName>
        <fullName evidence="2">DNA-(apurinic or apyrimidinic site) lyase</fullName>
        <ecNumber evidence="2">4.2.99.18</ecNumber>
    </recommendedName>
</protein>
<dbReference type="GO" id="GO:0140078">
    <property type="term" value="F:class I DNA-(apurinic or apyrimidinic site) endonuclease activity"/>
    <property type="evidence" value="ECO:0007669"/>
    <property type="project" value="UniProtKB-EC"/>
</dbReference>
<reference evidence="11 12" key="1">
    <citation type="journal article" date="2019" name="Gut">
        <title>Antibiotics-induced monodominance of a novel gut bacterial order.</title>
        <authorList>
            <person name="Hildebrand F."/>
            <person name="Moitinho-Silva L."/>
            <person name="Blasche S."/>
            <person name="Jahn M.T."/>
            <person name="Gossmann T.I."/>
            <person name="Heuerta-Cepas J."/>
            <person name="Hercog R."/>
            <person name="Luetge M."/>
            <person name="Bahram M."/>
            <person name="Pryszlak A."/>
            <person name="Alves R.J."/>
            <person name="Waszak S.M."/>
            <person name="Zhu A."/>
            <person name="Ye L."/>
            <person name="Costea P.I."/>
            <person name="Aalvink S."/>
            <person name="Belzer C."/>
            <person name="Forslund S.K."/>
            <person name="Sunagawa S."/>
            <person name="Hentschel U."/>
            <person name="Merten C."/>
            <person name="Patil K.R."/>
            <person name="Benes V."/>
            <person name="Bork P."/>
        </authorList>
    </citation>
    <scope>NUCLEOTIDE SEQUENCE [LARGE SCALE GENOMIC DNA]</scope>
    <source>
        <strain evidence="11 12">HDS1380</strain>
    </source>
</reference>
<dbReference type="Proteomes" id="UP000291269">
    <property type="component" value="Unassembled WGS sequence"/>
</dbReference>
<keyword evidence="5" id="KW-0234">DNA repair</keyword>
<dbReference type="Gene3D" id="1.10.1670.10">
    <property type="entry name" value="Helix-hairpin-Helix base-excision DNA repair enzymes (C-terminal)"/>
    <property type="match status" value="1"/>
</dbReference>
<dbReference type="SUPFAM" id="SSF55945">
    <property type="entry name" value="TATA-box binding protein-like"/>
    <property type="match status" value="1"/>
</dbReference>
<feature type="domain" description="HhH-GPD" evidence="10">
    <location>
        <begin position="113"/>
        <end position="273"/>
    </location>
</feature>
<evidence type="ECO:0000256" key="2">
    <source>
        <dbReference type="ARBA" id="ARBA00012720"/>
    </source>
</evidence>
<dbReference type="AlphaFoldDB" id="A0A4Q2KBV3"/>
<dbReference type="InterPro" id="IPR052054">
    <property type="entry name" value="Oxidative_DNA_repair_enzyme"/>
</dbReference>
<keyword evidence="6" id="KW-0456">Lyase</keyword>
<name>A0A4Q2KBV3_9FIRM</name>
<comment type="catalytic activity">
    <reaction evidence="9">
        <text>2'-deoxyribonucleotide-(2'-deoxyribose 5'-phosphate)-2'-deoxyribonucleotide-DNA = a 3'-end 2'-deoxyribonucleotide-(2,3-dehydro-2,3-deoxyribose 5'-phosphate)-DNA + a 5'-end 5'-phospho-2'-deoxyribonucleoside-DNA + H(+)</text>
        <dbReference type="Rhea" id="RHEA:66592"/>
        <dbReference type="Rhea" id="RHEA-COMP:13180"/>
        <dbReference type="Rhea" id="RHEA-COMP:16897"/>
        <dbReference type="Rhea" id="RHEA-COMP:17067"/>
        <dbReference type="ChEBI" id="CHEBI:15378"/>
        <dbReference type="ChEBI" id="CHEBI:136412"/>
        <dbReference type="ChEBI" id="CHEBI:157695"/>
        <dbReference type="ChEBI" id="CHEBI:167181"/>
        <dbReference type="EC" id="4.2.99.18"/>
    </reaction>
</comment>
<comment type="similarity">
    <text evidence="1">Belongs to the type-1 OGG1 family.</text>
</comment>
<evidence type="ECO:0000256" key="6">
    <source>
        <dbReference type="ARBA" id="ARBA00023239"/>
    </source>
</evidence>
<organism evidence="11 12">
    <name type="scientific">Candidatus Borkfalkia ceftriaxoniphila</name>
    <dbReference type="NCBI Taxonomy" id="2508949"/>
    <lineage>
        <taxon>Bacteria</taxon>
        <taxon>Bacillati</taxon>
        <taxon>Bacillota</taxon>
        <taxon>Clostridia</taxon>
        <taxon>Christensenellales</taxon>
        <taxon>Christensenellaceae</taxon>
        <taxon>Candidatus Borkfalkia</taxon>
    </lineage>
</organism>
<evidence type="ECO:0000313" key="11">
    <source>
        <dbReference type="EMBL" id="RXZ61350.1"/>
    </source>
</evidence>
<dbReference type="SUPFAM" id="SSF48150">
    <property type="entry name" value="DNA-glycosylase"/>
    <property type="match status" value="1"/>
</dbReference>
<dbReference type="OrthoDB" id="9798522at2"/>
<evidence type="ECO:0000256" key="9">
    <source>
        <dbReference type="ARBA" id="ARBA00044632"/>
    </source>
</evidence>
<dbReference type="RefSeq" id="WP_129223953.1">
    <property type="nucleotide sequence ID" value="NZ_SDOZ01000002.1"/>
</dbReference>
<evidence type="ECO:0000256" key="8">
    <source>
        <dbReference type="ARBA" id="ARBA00023295"/>
    </source>
</evidence>
<evidence type="ECO:0000256" key="3">
    <source>
        <dbReference type="ARBA" id="ARBA00022763"/>
    </source>
</evidence>